<reference evidence="4" key="1">
    <citation type="submission" date="2018-05" db="EMBL/GenBank/DDBJ databases">
        <authorList>
            <person name="Li X."/>
        </authorList>
    </citation>
    <scope>NUCLEOTIDE SEQUENCE [LARGE SCALE GENOMIC DNA]</scope>
    <source>
        <strain evidence="4">YIM 73061</strain>
    </source>
</reference>
<protein>
    <submittedName>
        <fullName evidence="3">Hpt domain-containing protein</fullName>
    </submittedName>
</protein>
<gene>
    <name evidence="3" type="ORF">DJ018_11740</name>
</gene>
<organism evidence="3 4">
    <name type="scientific">Phenylobacterium deserti</name>
    <dbReference type="NCBI Taxonomy" id="1914756"/>
    <lineage>
        <taxon>Bacteria</taxon>
        <taxon>Pseudomonadati</taxon>
        <taxon>Pseudomonadota</taxon>
        <taxon>Alphaproteobacteria</taxon>
        <taxon>Caulobacterales</taxon>
        <taxon>Caulobacteraceae</taxon>
        <taxon>Phenylobacterium</taxon>
    </lineage>
</organism>
<dbReference type="EMBL" id="QFYR01000002">
    <property type="protein sequence ID" value="RAK52844.1"/>
    <property type="molecule type" value="Genomic_DNA"/>
</dbReference>
<feature type="domain" description="HPt" evidence="2">
    <location>
        <begin position="29"/>
        <end position="101"/>
    </location>
</feature>
<sequence>MSSFDGSEPVDFAYLEGFMAGDVGIVLEVLELFRQQATGWVESLDAPAQSRREVAHTIKGAGRGIGARTLGDLADVAEFGGEADVPALRAELIRVVAAIDAYRAAKSG</sequence>
<dbReference type="Gene3D" id="1.20.120.160">
    <property type="entry name" value="HPT domain"/>
    <property type="match status" value="1"/>
</dbReference>
<keyword evidence="4" id="KW-1185">Reference proteome</keyword>
<evidence type="ECO:0000313" key="3">
    <source>
        <dbReference type="EMBL" id="RAK52844.1"/>
    </source>
</evidence>
<accession>A0A328AHK9</accession>
<evidence type="ECO:0000256" key="1">
    <source>
        <dbReference type="ARBA" id="ARBA00023012"/>
    </source>
</evidence>
<dbReference type="GO" id="GO:0000160">
    <property type="term" value="P:phosphorelay signal transduction system"/>
    <property type="evidence" value="ECO:0007669"/>
    <property type="project" value="UniProtKB-KW"/>
</dbReference>
<dbReference type="Pfam" id="PF01627">
    <property type="entry name" value="Hpt"/>
    <property type="match status" value="1"/>
</dbReference>
<evidence type="ECO:0000259" key="2">
    <source>
        <dbReference type="Pfam" id="PF01627"/>
    </source>
</evidence>
<dbReference type="InterPro" id="IPR036641">
    <property type="entry name" value="HPT_dom_sf"/>
</dbReference>
<dbReference type="OrthoDB" id="7173540at2"/>
<proteinExistence type="predicted"/>
<dbReference type="AlphaFoldDB" id="A0A328AHK9"/>
<keyword evidence="1" id="KW-0902">Two-component regulatory system</keyword>
<name>A0A328AHK9_9CAUL</name>
<evidence type="ECO:0000313" key="4">
    <source>
        <dbReference type="Proteomes" id="UP000249725"/>
    </source>
</evidence>
<dbReference type="RefSeq" id="WP_111515129.1">
    <property type="nucleotide sequence ID" value="NZ_QFYR01000002.1"/>
</dbReference>
<dbReference type="InterPro" id="IPR008207">
    <property type="entry name" value="Sig_transdc_His_kin_Hpt_dom"/>
</dbReference>
<dbReference type="GO" id="GO:0004672">
    <property type="term" value="F:protein kinase activity"/>
    <property type="evidence" value="ECO:0007669"/>
    <property type="project" value="UniProtKB-ARBA"/>
</dbReference>
<dbReference type="SUPFAM" id="SSF47226">
    <property type="entry name" value="Histidine-containing phosphotransfer domain, HPT domain"/>
    <property type="match status" value="1"/>
</dbReference>
<dbReference type="Proteomes" id="UP000249725">
    <property type="component" value="Unassembled WGS sequence"/>
</dbReference>
<comment type="caution">
    <text evidence="3">The sequence shown here is derived from an EMBL/GenBank/DDBJ whole genome shotgun (WGS) entry which is preliminary data.</text>
</comment>